<dbReference type="RefSeq" id="XP_009054011.1">
    <property type="nucleotide sequence ID" value="XM_009055763.1"/>
</dbReference>
<dbReference type="Pfam" id="PF20256">
    <property type="entry name" value="MoCoBD_2"/>
    <property type="match status" value="1"/>
</dbReference>
<dbReference type="Pfam" id="PF01315">
    <property type="entry name" value="Ald_Xan_dh_C"/>
    <property type="match status" value="1"/>
</dbReference>
<keyword evidence="24" id="KW-1185">Reference proteome</keyword>
<dbReference type="InterPro" id="IPR036318">
    <property type="entry name" value="FAD-bd_PCMH-like_sf"/>
</dbReference>
<dbReference type="FunFam" id="3.30.365.10:FF:000004">
    <property type="entry name" value="Xanthine dehydrogenase oxidase"/>
    <property type="match status" value="1"/>
</dbReference>
<dbReference type="InterPro" id="IPR036683">
    <property type="entry name" value="CO_DH_flav_C_dom_sf"/>
</dbReference>
<evidence type="ECO:0000256" key="10">
    <source>
        <dbReference type="ARBA" id="ARBA00023002"/>
    </source>
</evidence>
<keyword evidence="11 20" id="KW-0408">Iron</keyword>
<dbReference type="FunFam" id="3.30.43.10:FF:000001">
    <property type="entry name" value="Xanthine dehydrogenase/oxidase"/>
    <property type="match status" value="1"/>
</dbReference>
<evidence type="ECO:0000256" key="4">
    <source>
        <dbReference type="ARBA" id="ARBA00013123"/>
    </source>
</evidence>
<dbReference type="InterPro" id="IPR006058">
    <property type="entry name" value="2Fe2S_fd_BS"/>
</dbReference>
<evidence type="ECO:0000256" key="20">
    <source>
        <dbReference type="PIRSR" id="PIRSR000127-3"/>
    </source>
</evidence>
<dbReference type="InterPro" id="IPR016166">
    <property type="entry name" value="FAD-bd_PCMH"/>
</dbReference>
<dbReference type="SUPFAM" id="SSF47741">
    <property type="entry name" value="CO dehydrogenase ISP C-domain like"/>
    <property type="match status" value="1"/>
</dbReference>
<dbReference type="InterPro" id="IPR022407">
    <property type="entry name" value="OxRdtase_Mopterin_BS"/>
</dbReference>
<evidence type="ECO:0000313" key="23">
    <source>
        <dbReference type="EMBL" id="ESO95509.1"/>
    </source>
</evidence>
<dbReference type="KEGG" id="lgi:LOTGIDRAFT_160669"/>
<dbReference type="Pfam" id="PF00111">
    <property type="entry name" value="Fer2"/>
    <property type="match status" value="1"/>
</dbReference>
<dbReference type="InterPro" id="IPR014307">
    <property type="entry name" value="Xanthine_DH_ssu"/>
</dbReference>
<feature type="domain" description="FAD-binding PCMH-type" evidence="22">
    <location>
        <begin position="200"/>
        <end position="372"/>
    </location>
</feature>
<dbReference type="InterPro" id="IPR016169">
    <property type="entry name" value="FAD-bd_PCMH_sub2"/>
</dbReference>
<dbReference type="Pfam" id="PF01799">
    <property type="entry name" value="Fer2_2"/>
    <property type="match status" value="1"/>
</dbReference>
<feature type="binding site" evidence="20">
    <location>
        <position position="1035"/>
    </location>
    <ligand>
        <name>Mo-molybdopterin</name>
        <dbReference type="ChEBI" id="CHEBI:71302"/>
    </ligand>
    <ligandPart>
        <name>Mo</name>
        <dbReference type="ChEBI" id="CHEBI:28685"/>
    </ligandPart>
</feature>
<comment type="cofactor">
    <cofactor evidence="1 19">
        <name>FAD</name>
        <dbReference type="ChEBI" id="CHEBI:57692"/>
    </cofactor>
</comment>
<keyword evidence="12 20" id="KW-0411">Iron-sulfur</keyword>
<evidence type="ECO:0000256" key="18">
    <source>
        <dbReference type="PIRSR" id="PIRSR000127-1"/>
    </source>
</evidence>
<dbReference type="GO" id="GO:0004854">
    <property type="term" value="F:xanthine dehydrogenase activity"/>
    <property type="evidence" value="ECO:0007669"/>
    <property type="project" value="UniProtKB-EC"/>
</dbReference>
<dbReference type="OMA" id="FESDRCT"/>
<dbReference type="InterPro" id="IPR036010">
    <property type="entry name" value="2Fe-2S_ferredoxin-like_sf"/>
</dbReference>
<dbReference type="Gene3D" id="3.90.1170.50">
    <property type="entry name" value="Aldehyde oxidase/xanthine dehydrogenase, a/b hammerhead"/>
    <property type="match status" value="1"/>
</dbReference>
<accession>V4C204</accession>
<dbReference type="InterPro" id="IPR036856">
    <property type="entry name" value="Ald_Oxase/Xan_DH_a/b_sf"/>
</dbReference>
<dbReference type="SUPFAM" id="SSF54292">
    <property type="entry name" value="2Fe-2S ferredoxin-like"/>
    <property type="match status" value="1"/>
</dbReference>
<dbReference type="InterPro" id="IPR012675">
    <property type="entry name" value="Beta-grasp_dom_sf"/>
</dbReference>
<dbReference type="Pfam" id="PF03450">
    <property type="entry name" value="CO_deh_flav_C"/>
    <property type="match status" value="1"/>
</dbReference>
<dbReference type="InterPro" id="IPR037165">
    <property type="entry name" value="AldOxase/xan_DH_Mopterin-bd_sf"/>
</dbReference>
<feature type="binding site" evidence="20">
    <location>
        <position position="723"/>
    </location>
    <ligand>
        <name>Mo-molybdopterin</name>
        <dbReference type="ChEBI" id="CHEBI:71302"/>
    </ligand>
    <ligandPart>
        <name>Mo</name>
        <dbReference type="ChEBI" id="CHEBI:28685"/>
    </ligandPart>
</feature>
<dbReference type="FunFam" id="3.30.390.50:FF:000001">
    <property type="entry name" value="Xanthine dehydrogenase oxidase"/>
    <property type="match status" value="1"/>
</dbReference>
<dbReference type="FunFam" id="3.10.20.30:FF:000015">
    <property type="entry name" value="Aldehyde oxidase 1"/>
    <property type="match status" value="1"/>
</dbReference>
<feature type="binding site" evidence="20">
    <location>
        <position position="152"/>
    </location>
    <ligand>
        <name>[2Fe-2S] cluster</name>
        <dbReference type="ChEBI" id="CHEBI:190135"/>
        <label>2</label>
    </ligand>
</feature>
<feature type="binding site" evidence="20">
    <location>
        <position position="754"/>
    </location>
    <ligand>
        <name>Mo-molybdopterin</name>
        <dbReference type="ChEBI" id="CHEBI:71302"/>
    </ligand>
    <ligandPart>
        <name>Mo</name>
        <dbReference type="ChEBI" id="CHEBI:28685"/>
    </ligandPart>
</feature>
<dbReference type="Gene3D" id="3.30.43.10">
    <property type="entry name" value="Uridine Diphospho-n-acetylenolpyruvylglucosamine Reductase, domain 2"/>
    <property type="match status" value="1"/>
</dbReference>
<dbReference type="EC" id="1.17.1.4" evidence="4"/>
<dbReference type="GO" id="GO:0005506">
    <property type="term" value="F:iron ion binding"/>
    <property type="evidence" value="ECO:0007669"/>
    <property type="project" value="InterPro"/>
</dbReference>
<dbReference type="InterPro" id="IPR008274">
    <property type="entry name" value="AldOxase/xan_DH_MoCoBD1"/>
</dbReference>
<evidence type="ECO:0000256" key="3">
    <source>
        <dbReference type="ARBA" id="ARBA00006849"/>
    </source>
</evidence>
<feature type="binding site" evidence="20">
    <location>
        <position position="117"/>
    </location>
    <ligand>
        <name>[2Fe-2S] cluster</name>
        <dbReference type="ChEBI" id="CHEBI:190135"/>
        <label>2</label>
    </ligand>
</feature>
<dbReference type="STRING" id="225164.V4C204"/>
<feature type="binding site" evidence="20">
    <location>
        <position position="55"/>
    </location>
    <ligand>
        <name>[2Fe-2S] cluster</name>
        <dbReference type="ChEBI" id="CHEBI:190135"/>
        <label>1</label>
    </ligand>
</feature>
<evidence type="ECO:0000256" key="2">
    <source>
        <dbReference type="ARBA" id="ARBA00004275"/>
    </source>
</evidence>
<dbReference type="Pfam" id="PF02738">
    <property type="entry name" value="MoCoBD_1"/>
    <property type="match status" value="1"/>
</dbReference>
<feature type="binding site" evidence="20">
    <location>
        <position position="154"/>
    </location>
    <ligand>
        <name>[2Fe-2S] cluster</name>
        <dbReference type="ChEBI" id="CHEBI:190135"/>
        <label>2</label>
    </ligand>
</feature>
<evidence type="ECO:0000256" key="6">
    <source>
        <dbReference type="ARBA" id="ARBA00022630"/>
    </source>
</evidence>
<dbReference type="SUPFAM" id="SSF54665">
    <property type="entry name" value="CO dehydrogenase molybdoprotein N-domain-like"/>
    <property type="match status" value="1"/>
</dbReference>
<dbReference type="SUPFAM" id="SSF55447">
    <property type="entry name" value="CO dehydrogenase flavoprotein C-terminal domain-like"/>
    <property type="match status" value="1"/>
</dbReference>
<feature type="binding site" evidence="20">
    <location>
        <position position="120"/>
    </location>
    <ligand>
        <name>[2Fe-2S] cluster</name>
        <dbReference type="ChEBI" id="CHEBI:190135"/>
        <label>2</label>
    </ligand>
</feature>
<dbReference type="InterPro" id="IPR036884">
    <property type="entry name" value="2Fe-2S-bd_dom_sf"/>
</dbReference>
<comment type="cofactor">
    <cofactor evidence="20">
        <name>Mo-molybdopterin</name>
        <dbReference type="ChEBI" id="CHEBI:71302"/>
    </cofactor>
    <text evidence="20">Binds 1 Mo-molybdopterin (Mo-MPT) cofactor per subunit.</text>
</comment>
<feature type="binding site" evidence="20">
    <location>
        <position position="47"/>
    </location>
    <ligand>
        <name>[2Fe-2S] cluster</name>
        <dbReference type="ChEBI" id="CHEBI:190135"/>
        <label>1</label>
    </ligand>
</feature>
<gene>
    <name evidence="23" type="ORF">LOTGIDRAFT_160669</name>
</gene>
<protein>
    <recommendedName>
        <fullName evidence="4">xanthine dehydrogenase</fullName>
        <ecNumber evidence="4">1.17.1.4</ecNumber>
    </recommendedName>
</protein>
<comment type="similarity">
    <text evidence="3">Belongs to the xanthine dehydrogenase family.</text>
</comment>
<evidence type="ECO:0000256" key="13">
    <source>
        <dbReference type="ARBA" id="ARBA00023027"/>
    </source>
</evidence>
<dbReference type="InterPro" id="IPR016167">
    <property type="entry name" value="FAD-bd_PCMH_sub1"/>
</dbReference>
<dbReference type="InterPro" id="IPR016208">
    <property type="entry name" value="Ald_Oxase/xanthine_DH-like"/>
</dbReference>
<dbReference type="SUPFAM" id="SSF56176">
    <property type="entry name" value="FAD-binding/transporter-associated domain-like"/>
    <property type="match status" value="1"/>
</dbReference>
<evidence type="ECO:0000256" key="17">
    <source>
        <dbReference type="ARBA" id="ARBA00049517"/>
    </source>
</evidence>
<comment type="subcellular location">
    <subcellularLocation>
        <location evidence="2">Peroxisome</location>
    </subcellularLocation>
</comment>
<dbReference type="PROSITE" id="PS00197">
    <property type="entry name" value="2FE2S_FER_1"/>
    <property type="match status" value="1"/>
</dbReference>
<evidence type="ECO:0000256" key="5">
    <source>
        <dbReference type="ARBA" id="ARBA00022505"/>
    </source>
</evidence>
<comment type="cofactor">
    <cofactor evidence="15">
        <name>[2Fe-2S] cluster</name>
        <dbReference type="ChEBI" id="CHEBI:190135"/>
    </cofactor>
</comment>
<dbReference type="Gene3D" id="3.30.390.50">
    <property type="entry name" value="CO dehydrogenase flavoprotein, C-terminal domain"/>
    <property type="match status" value="1"/>
</dbReference>
<dbReference type="CTD" id="20238461"/>
<feature type="binding site" evidence="20">
    <location>
        <position position="868"/>
    </location>
    <ligand>
        <name>Mo-molybdopterin</name>
        <dbReference type="ChEBI" id="CHEBI:71302"/>
    </ligand>
    <ligandPart>
        <name>Mo</name>
        <dbReference type="ChEBI" id="CHEBI:28685"/>
    </ligandPart>
</feature>
<dbReference type="SMART" id="SM01008">
    <property type="entry name" value="Ald_Xan_dh_C"/>
    <property type="match status" value="1"/>
</dbReference>
<dbReference type="GO" id="GO:0051537">
    <property type="term" value="F:2 iron, 2 sulfur cluster binding"/>
    <property type="evidence" value="ECO:0007669"/>
    <property type="project" value="UniProtKB-KW"/>
</dbReference>
<comment type="catalytic activity">
    <reaction evidence="16">
        <text>xanthine + NAD(+) + H2O = urate + NADH + H(+)</text>
        <dbReference type="Rhea" id="RHEA:16669"/>
        <dbReference type="ChEBI" id="CHEBI:15377"/>
        <dbReference type="ChEBI" id="CHEBI:15378"/>
        <dbReference type="ChEBI" id="CHEBI:17712"/>
        <dbReference type="ChEBI" id="CHEBI:17775"/>
        <dbReference type="ChEBI" id="CHEBI:57540"/>
        <dbReference type="ChEBI" id="CHEBI:57945"/>
        <dbReference type="EC" id="1.17.1.4"/>
    </reaction>
</comment>
<dbReference type="Gene3D" id="3.10.20.30">
    <property type="match status" value="1"/>
</dbReference>
<dbReference type="GO" id="GO:0043546">
    <property type="term" value="F:molybdopterin cofactor binding"/>
    <property type="evidence" value="ECO:0007669"/>
    <property type="project" value="InterPro"/>
</dbReference>
<dbReference type="GO" id="GO:0071949">
    <property type="term" value="F:FAD binding"/>
    <property type="evidence" value="ECO:0007669"/>
    <property type="project" value="InterPro"/>
</dbReference>
<feature type="binding site" evidence="19">
    <location>
        <position position="294"/>
    </location>
    <ligand>
        <name>FAD</name>
        <dbReference type="ChEBI" id="CHEBI:57692"/>
    </ligand>
</feature>
<evidence type="ECO:0000256" key="1">
    <source>
        <dbReference type="ARBA" id="ARBA00001974"/>
    </source>
</evidence>
<comment type="catalytic activity">
    <reaction evidence="17">
        <text>hypoxanthine + NAD(+) + H2O = xanthine + NADH + H(+)</text>
        <dbReference type="Rhea" id="RHEA:24670"/>
        <dbReference type="ChEBI" id="CHEBI:15377"/>
        <dbReference type="ChEBI" id="CHEBI:15378"/>
        <dbReference type="ChEBI" id="CHEBI:17368"/>
        <dbReference type="ChEBI" id="CHEBI:17712"/>
        <dbReference type="ChEBI" id="CHEBI:57540"/>
        <dbReference type="ChEBI" id="CHEBI:57945"/>
        <dbReference type="EC" id="1.17.1.4"/>
    </reaction>
</comment>
<dbReference type="NCBIfam" id="TIGR02963">
    <property type="entry name" value="xanthine_xdhA"/>
    <property type="match status" value="1"/>
</dbReference>
<feature type="active site" description="Proton acceptor" evidence="18">
    <location>
        <position position="1216"/>
    </location>
</feature>
<feature type="binding site" evidence="19">
    <location>
        <position position="380"/>
    </location>
    <ligand>
        <name>FAD</name>
        <dbReference type="ChEBI" id="CHEBI:57692"/>
    </ligand>
</feature>
<dbReference type="InterPro" id="IPR000674">
    <property type="entry name" value="Ald_Oxase/Xan_DH_a/b"/>
</dbReference>
<dbReference type="InterPro" id="IPR002888">
    <property type="entry name" value="2Fe-2S-bd"/>
</dbReference>
<organism evidence="23 24">
    <name type="scientific">Lottia gigantea</name>
    <name type="common">Giant owl limpet</name>
    <dbReference type="NCBI Taxonomy" id="225164"/>
    <lineage>
        <taxon>Eukaryota</taxon>
        <taxon>Metazoa</taxon>
        <taxon>Spiralia</taxon>
        <taxon>Lophotrochozoa</taxon>
        <taxon>Mollusca</taxon>
        <taxon>Gastropoda</taxon>
        <taxon>Patellogastropoda</taxon>
        <taxon>Lottioidea</taxon>
        <taxon>Lottiidae</taxon>
        <taxon>Lottia</taxon>
    </lineage>
</organism>
<evidence type="ECO:0000256" key="11">
    <source>
        <dbReference type="ARBA" id="ARBA00023004"/>
    </source>
</evidence>
<dbReference type="Gene3D" id="3.30.465.10">
    <property type="match status" value="1"/>
</dbReference>
<dbReference type="InterPro" id="IPR002346">
    <property type="entry name" value="Mopterin_DH_FAD-bd"/>
</dbReference>
<dbReference type="GeneID" id="20238461"/>
<dbReference type="SUPFAM" id="SSF56003">
    <property type="entry name" value="Molybdenum cofactor-binding domain"/>
    <property type="match status" value="1"/>
</dbReference>
<evidence type="ECO:0000256" key="12">
    <source>
        <dbReference type="ARBA" id="ARBA00023014"/>
    </source>
</evidence>
<evidence type="ECO:0000256" key="14">
    <source>
        <dbReference type="ARBA" id="ARBA00023140"/>
    </source>
</evidence>
<feature type="binding site" evidence="20">
    <location>
        <position position="52"/>
    </location>
    <ligand>
        <name>[2Fe-2S] cluster</name>
        <dbReference type="ChEBI" id="CHEBI:190135"/>
        <label>1</label>
    </ligand>
</feature>
<evidence type="ECO:0000313" key="24">
    <source>
        <dbReference type="Proteomes" id="UP000030746"/>
    </source>
</evidence>
<dbReference type="PROSITE" id="PS00559">
    <property type="entry name" value="MOLYBDOPTERIN_EUK"/>
    <property type="match status" value="1"/>
</dbReference>
<feature type="binding site" evidence="19">
    <location>
        <position position="317"/>
    </location>
    <ligand>
        <name>FAD</name>
        <dbReference type="ChEBI" id="CHEBI:57692"/>
    </ligand>
</feature>
<dbReference type="Gene3D" id="3.30.365.10">
    <property type="entry name" value="Aldehyde oxidase/xanthine dehydrogenase, molybdopterin binding domain"/>
    <property type="match status" value="4"/>
</dbReference>
<keyword evidence="6" id="KW-0285">Flavoprotein</keyword>
<keyword evidence="13" id="KW-0520">NAD</keyword>
<evidence type="ECO:0000256" key="8">
    <source>
        <dbReference type="ARBA" id="ARBA00022723"/>
    </source>
</evidence>
<dbReference type="PROSITE" id="PS51085">
    <property type="entry name" value="2FE2S_FER_2"/>
    <property type="match status" value="1"/>
</dbReference>
<dbReference type="PANTHER" id="PTHR45444:SF3">
    <property type="entry name" value="XANTHINE DEHYDROGENASE"/>
    <property type="match status" value="1"/>
</dbReference>
<evidence type="ECO:0000259" key="22">
    <source>
        <dbReference type="PROSITE" id="PS51387"/>
    </source>
</evidence>
<reference evidence="23 24" key="1">
    <citation type="journal article" date="2013" name="Nature">
        <title>Insights into bilaterian evolution from three spiralian genomes.</title>
        <authorList>
            <person name="Simakov O."/>
            <person name="Marletaz F."/>
            <person name="Cho S.J."/>
            <person name="Edsinger-Gonzales E."/>
            <person name="Havlak P."/>
            <person name="Hellsten U."/>
            <person name="Kuo D.H."/>
            <person name="Larsson T."/>
            <person name="Lv J."/>
            <person name="Arendt D."/>
            <person name="Savage R."/>
            <person name="Osoegawa K."/>
            <person name="de Jong P."/>
            <person name="Grimwood J."/>
            <person name="Chapman J.A."/>
            <person name="Shapiro H."/>
            <person name="Aerts A."/>
            <person name="Otillar R.P."/>
            <person name="Terry A.Y."/>
            <person name="Boore J.L."/>
            <person name="Grigoriev I.V."/>
            <person name="Lindberg D.R."/>
            <person name="Seaver E.C."/>
            <person name="Weisblat D.A."/>
            <person name="Putnam N.H."/>
            <person name="Rokhsar D.S."/>
        </authorList>
    </citation>
    <scope>NUCLEOTIDE SEQUENCE [LARGE SCALE GENOMIC DNA]</scope>
</reference>
<keyword evidence="5 20" id="KW-0500">Molybdenum</keyword>
<dbReference type="InterPro" id="IPR005107">
    <property type="entry name" value="CO_DH_flav_C"/>
</dbReference>
<evidence type="ECO:0000256" key="16">
    <source>
        <dbReference type="ARBA" id="ARBA00049017"/>
    </source>
</evidence>
<name>V4C204_LOTGI</name>
<dbReference type="Pfam" id="PF00941">
    <property type="entry name" value="FAD_binding_5"/>
    <property type="match status" value="1"/>
</dbReference>
<keyword evidence="14" id="KW-0576">Peroxisome</keyword>
<dbReference type="PANTHER" id="PTHR45444">
    <property type="entry name" value="XANTHINE DEHYDROGENASE"/>
    <property type="match status" value="1"/>
</dbReference>
<keyword evidence="9 19" id="KW-0274">FAD</keyword>
<feature type="binding site" evidence="19">
    <location>
        <position position="362"/>
    </location>
    <ligand>
        <name>FAD</name>
        <dbReference type="ChEBI" id="CHEBI:57692"/>
    </ligand>
</feature>
<dbReference type="PIRSF" id="PIRSF000127">
    <property type="entry name" value="Xanthine_DH"/>
    <property type="match status" value="1"/>
</dbReference>
<dbReference type="EMBL" id="KB201656">
    <property type="protein sequence ID" value="ESO95509.1"/>
    <property type="molecule type" value="Genomic_DNA"/>
</dbReference>
<dbReference type="SMART" id="SM01092">
    <property type="entry name" value="CO_deh_flav_C"/>
    <property type="match status" value="1"/>
</dbReference>
<keyword evidence="7 20" id="KW-0001">2Fe-2S</keyword>
<feature type="binding site" evidence="19">
    <location>
        <position position="758"/>
    </location>
    <ligand>
        <name>substrate</name>
    </ligand>
</feature>
<dbReference type="CDD" id="cd00207">
    <property type="entry name" value="fer2"/>
    <property type="match status" value="1"/>
</dbReference>
<dbReference type="FunFam" id="3.30.465.10:FF:000004">
    <property type="entry name" value="Xanthine dehydrogenase/oxidase"/>
    <property type="match status" value="1"/>
</dbReference>
<dbReference type="FunFam" id="3.30.365.10:FF:000001">
    <property type="entry name" value="Xanthine dehydrogenase oxidase"/>
    <property type="match status" value="1"/>
</dbReference>
<dbReference type="HOGENOM" id="CLU_001681_1_2_1"/>
<keyword evidence="10" id="KW-0560">Oxidoreductase</keyword>
<evidence type="ECO:0000259" key="21">
    <source>
        <dbReference type="PROSITE" id="PS51085"/>
    </source>
</evidence>
<evidence type="ECO:0000256" key="7">
    <source>
        <dbReference type="ARBA" id="ARBA00022714"/>
    </source>
</evidence>
<comment type="cofactor">
    <cofactor evidence="20">
        <name>[2Fe-2S] cluster</name>
        <dbReference type="ChEBI" id="CHEBI:190135"/>
    </cofactor>
    <text evidence="20">Binds 2 [2Fe-2S] clusters.</text>
</comment>
<evidence type="ECO:0000256" key="9">
    <source>
        <dbReference type="ARBA" id="ARBA00022827"/>
    </source>
</evidence>
<dbReference type="GO" id="GO:0005777">
    <property type="term" value="C:peroxisome"/>
    <property type="evidence" value="ECO:0007669"/>
    <property type="project" value="UniProtKB-SubCell"/>
</dbReference>
<proteinExistence type="inferred from homology"/>
<keyword evidence="8 20" id="KW-0479">Metal-binding</keyword>
<dbReference type="OrthoDB" id="8300278at2759"/>
<evidence type="ECO:0000256" key="19">
    <source>
        <dbReference type="PIRSR" id="PIRSR000127-2"/>
    </source>
</evidence>
<dbReference type="Proteomes" id="UP000030746">
    <property type="component" value="Unassembled WGS sequence"/>
</dbReference>
<sequence length="1284" mass="142549">MDIGSSKEKTLTFYVNGLKVVEKSPDPKWSLLFYLRTKYLTGSKVVCNEGGCGACTVMISKYDPKQDTILHYSVNACLTPVCSLHGLAVTTVEGIGSLKTRLHPVQEQIAKSHGSQCGFCTPGMVMSMYSLLRNYPQPSMKDIEKYLEGNLCRCTGYRPILDGYRAFSKKGIQYDPTQEPIFPPELKINNEKYRNEFLEFTSGKQTWFRPVNLSQLVELKHQYPHSKLVVGNTEIGIEMRLKAMKYTVLIDVSDIPELVEVKDKILELLLNKIDSIPEEKTRSFTAIVEMLKWFAGKQIKNTACIGGNIVTASPLSDLNPVLQSLGATLQLTSSANSSRNVVMDRAFFTSYRKTVIKDTEVLHSIFIPYTSKNEYVSSYKQATRKDDDTAIVNTGMRVVFNENSNIIKELYLSYGGMAPTTVMATGTMKKLVGRKWENDLIPVACEALAEDLPLQPDSPGGTIEYRRTLTTSFFFKFYLSVIQQLSIMGLTKSPPQSEMSAIETPDYGSTEGNQFYEKVSEAQAIDNPIGRPIVHQSAYQHATGEAIYVDDMIPLKGELHVYPIYSSKAHATLVSVDFKPALELEGVVGYIDYKDVPGSNILDVPQEQLLAIDEVTCVGCLIGGVVAVSSDIAVEASHLVKVEYKTQDKPVILTIQDAIEHKSFWKDPKITACGDIDQGLTHCDHVLKGEVHIGPQRHFYLETQSARAIPKERHGMDLYSATQCPDTIQTGVASCIGVASHLVNCFTKRVGGGFGGKEVQCLYTGCLAALAAKKYDKPVRCVLERQDDMVITGGRHSIYVKYTVGFSTEGRISVLDINLYVNCGDDLDVSEPVIDNTIYRLDCAYKVANVKITSYLCKTNVRSNTAMRGAGNIQAMYIMENIIQHVIDHLRSDPIKIREMNFYKEGERTHVNQIIENCFIERCWQECLKTSDYYNRKKKVDQFNSENRWRKRGISIVPLCYGNSFGLKMLNQGAALVSVYKDGSVLIAHGGVELGQGLHTKMIQVACATLGIQYDMVHIDQTATNTVPNGTPTAASVSSDLNGMAVKIACEKILKRLEPIKSEKGTEWKDWVMKAYSERIALSDTGFYSQPNLGYIAETGCTNTFYYYSFGAGCSEIEIDCLTGVHKVLRTDLVYDCGTSMNPAVDIGQIEGAFITGYGLLMLERYKVSSTGNVITRGPGNYKIPSLTNIPGVFNVSLLKNSPNKTAIFSSKCVGEPPLLLSMSVFLAAKQAIMAARQESGVEGYFRFDSPATPDNIRMACVDQFTKQFPICEDNNVKPWFVKL</sequence>
<dbReference type="Gene3D" id="1.10.150.120">
    <property type="entry name" value="[2Fe-2S]-binding domain"/>
    <property type="match status" value="1"/>
</dbReference>
<evidence type="ECO:0000256" key="15">
    <source>
        <dbReference type="ARBA" id="ARBA00034078"/>
    </source>
</evidence>
<dbReference type="InterPro" id="IPR001041">
    <property type="entry name" value="2Fe-2S_ferredoxin-type"/>
</dbReference>
<dbReference type="InterPro" id="IPR046867">
    <property type="entry name" value="AldOxase/xan_DH_MoCoBD2"/>
</dbReference>
<dbReference type="PROSITE" id="PS51387">
    <property type="entry name" value="FAD_PCMH"/>
    <property type="match status" value="1"/>
</dbReference>
<feature type="binding site" evidence="19">
    <location>
        <begin position="228"/>
        <end position="235"/>
    </location>
    <ligand>
        <name>FAD</name>
        <dbReference type="ChEBI" id="CHEBI:57692"/>
    </ligand>
</feature>
<feature type="binding site" evidence="20">
    <location>
        <position position="77"/>
    </location>
    <ligand>
        <name>[2Fe-2S] cluster</name>
        <dbReference type="ChEBI" id="CHEBI:190135"/>
        <label>1</label>
    </ligand>
</feature>
<feature type="domain" description="2Fe-2S ferredoxin-type" evidence="21">
    <location>
        <begin position="9"/>
        <end position="95"/>
    </location>
</feature>